<name>A0A5N1IL91_9BACT</name>
<comment type="caution">
    <text evidence="12">The sequence shown here is derived from an EMBL/GenBank/DDBJ whole genome shotgun (WGS) entry which is preliminary data.</text>
</comment>
<keyword evidence="13" id="KW-1185">Reference proteome</keyword>
<comment type="subcellular location">
    <subcellularLocation>
        <location evidence="1">Cell membrane</location>
        <topology evidence="1">Multi-pass membrane protein</topology>
    </subcellularLocation>
</comment>
<dbReference type="GO" id="GO:0005886">
    <property type="term" value="C:plasma membrane"/>
    <property type="evidence" value="ECO:0007669"/>
    <property type="project" value="UniProtKB-SubCell"/>
</dbReference>
<evidence type="ECO:0000259" key="11">
    <source>
        <dbReference type="PROSITE" id="PS51371"/>
    </source>
</evidence>
<feature type="transmembrane region" description="Helical" evidence="10">
    <location>
        <begin position="122"/>
        <end position="141"/>
    </location>
</feature>
<protein>
    <submittedName>
        <fullName evidence="12">Gliding motility-associated protein GldE</fullName>
    </submittedName>
</protein>
<evidence type="ECO:0000256" key="5">
    <source>
        <dbReference type="ARBA" id="ARBA00022737"/>
    </source>
</evidence>
<evidence type="ECO:0000313" key="13">
    <source>
        <dbReference type="Proteomes" id="UP000326570"/>
    </source>
</evidence>
<dbReference type="SUPFAM" id="SSF54631">
    <property type="entry name" value="CBS-domain pair"/>
    <property type="match status" value="1"/>
</dbReference>
<accession>A0A5N1IL91</accession>
<evidence type="ECO:0000256" key="6">
    <source>
        <dbReference type="ARBA" id="ARBA00022989"/>
    </source>
</evidence>
<dbReference type="InterPro" id="IPR000644">
    <property type="entry name" value="CBS_dom"/>
</dbReference>
<evidence type="ECO:0000256" key="9">
    <source>
        <dbReference type="PROSITE-ProRule" id="PRU00703"/>
    </source>
</evidence>
<dbReference type="PANTHER" id="PTHR22777:SF32">
    <property type="entry name" value="UPF0053 INNER MEMBRANE PROTEIN YFJD"/>
    <property type="match status" value="1"/>
</dbReference>
<evidence type="ECO:0000256" key="1">
    <source>
        <dbReference type="ARBA" id="ARBA00004651"/>
    </source>
</evidence>
<feature type="transmembrane region" description="Helical" evidence="10">
    <location>
        <begin position="87"/>
        <end position="110"/>
    </location>
</feature>
<dbReference type="Pfam" id="PF01595">
    <property type="entry name" value="CNNM"/>
    <property type="match status" value="1"/>
</dbReference>
<dbReference type="NCBIfam" id="TIGR03520">
    <property type="entry name" value="GldE"/>
    <property type="match status" value="1"/>
</dbReference>
<proteinExistence type="inferred from homology"/>
<evidence type="ECO:0000256" key="3">
    <source>
        <dbReference type="ARBA" id="ARBA00022475"/>
    </source>
</evidence>
<dbReference type="InterPro" id="IPR036318">
    <property type="entry name" value="FAD-bd_PCMH-like_sf"/>
</dbReference>
<evidence type="ECO:0000256" key="10">
    <source>
        <dbReference type="SAM" id="Phobius"/>
    </source>
</evidence>
<dbReference type="FunFam" id="3.10.580.10:FF:000002">
    <property type="entry name" value="Magnesium/cobalt efflux protein CorC"/>
    <property type="match status" value="1"/>
</dbReference>
<feature type="domain" description="CBS" evidence="11">
    <location>
        <begin position="297"/>
        <end position="354"/>
    </location>
</feature>
<dbReference type="GO" id="GO:0050660">
    <property type="term" value="F:flavin adenine dinucleotide binding"/>
    <property type="evidence" value="ECO:0007669"/>
    <property type="project" value="InterPro"/>
</dbReference>
<dbReference type="InterPro" id="IPR005170">
    <property type="entry name" value="Transptr-assoc_dom"/>
</dbReference>
<dbReference type="EMBL" id="VTWT01000012">
    <property type="protein sequence ID" value="KAA9325414.1"/>
    <property type="molecule type" value="Genomic_DNA"/>
</dbReference>
<keyword evidence="8 10" id="KW-0472">Membrane</keyword>
<feature type="transmembrane region" description="Helical" evidence="10">
    <location>
        <begin position="153"/>
        <end position="178"/>
    </location>
</feature>
<dbReference type="SUPFAM" id="SSF56176">
    <property type="entry name" value="FAD-binding/transporter-associated domain-like"/>
    <property type="match status" value="1"/>
</dbReference>
<dbReference type="Pfam" id="PF00571">
    <property type="entry name" value="CBS"/>
    <property type="match status" value="2"/>
</dbReference>
<gene>
    <name evidence="12" type="primary">gldE</name>
    <name evidence="12" type="ORF">F0P94_17660</name>
</gene>
<reference evidence="12 13" key="1">
    <citation type="submission" date="2019-09" db="EMBL/GenBank/DDBJ databases">
        <title>Genome sequence of Adhaeribacter sp. M2.</title>
        <authorList>
            <person name="Srinivasan S."/>
        </authorList>
    </citation>
    <scope>NUCLEOTIDE SEQUENCE [LARGE SCALE GENOMIC DNA]</scope>
    <source>
        <strain evidence="12 13">M2</strain>
    </source>
</reference>
<dbReference type="Pfam" id="PF03471">
    <property type="entry name" value="CorC_HlyC"/>
    <property type="match status" value="1"/>
</dbReference>
<dbReference type="PANTHER" id="PTHR22777">
    <property type="entry name" value="HEMOLYSIN-RELATED"/>
    <property type="match status" value="1"/>
</dbReference>
<evidence type="ECO:0000313" key="12">
    <source>
        <dbReference type="EMBL" id="KAA9325414.1"/>
    </source>
</evidence>
<evidence type="ECO:0000256" key="7">
    <source>
        <dbReference type="ARBA" id="ARBA00023122"/>
    </source>
</evidence>
<feature type="transmembrane region" description="Helical" evidence="10">
    <location>
        <begin position="20"/>
        <end position="47"/>
    </location>
</feature>
<evidence type="ECO:0000256" key="8">
    <source>
        <dbReference type="ARBA" id="ARBA00023136"/>
    </source>
</evidence>
<keyword evidence="6 10" id="KW-1133">Transmembrane helix</keyword>
<dbReference type="InterPro" id="IPR016169">
    <property type="entry name" value="FAD-bd_PCMH_sub2"/>
</dbReference>
<dbReference type="InterPro" id="IPR019862">
    <property type="entry name" value="Motility-assoc_prot_GldE"/>
</dbReference>
<dbReference type="AlphaFoldDB" id="A0A5N1IL91"/>
<comment type="similarity">
    <text evidence="2">Belongs to the UPF0053 family.</text>
</comment>
<evidence type="ECO:0000256" key="4">
    <source>
        <dbReference type="ARBA" id="ARBA00022692"/>
    </source>
</evidence>
<dbReference type="Proteomes" id="UP000326570">
    <property type="component" value="Unassembled WGS sequence"/>
</dbReference>
<dbReference type="Gene3D" id="3.30.465.10">
    <property type="match status" value="1"/>
</dbReference>
<keyword evidence="3" id="KW-1003">Cell membrane</keyword>
<organism evidence="12 13">
    <name type="scientific">Adhaeribacter soli</name>
    <dbReference type="NCBI Taxonomy" id="2607655"/>
    <lineage>
        <taxon>Bacteria</taxon>
        <taxon>Pseudomonadati</taxon>
        <taxon>Bacteroidota</taxon>
        <taxon>Cytophagia</taxon>
        <taxon>Cytophagales</taxon>
        <taxon>Hymenobacteraceae</taxon>
        <taxon>Adhaeribacter</taxon>
    </lineage>
</organism>
<dbReference type="SMART" id="SM01091">
    <property type="entry name" value="CorC_HlyC"/>
    <property type="match status" value="1"/>
</dbReference>
<keyword evidence="5" id="KW-0677">Repeat</keyword>
<keyword evidence="7 9" id="KW-0129">CBS domain</keyword>
<dbReference type="InterPro" id="IPR002550">
    <property type="entry name" value="CNNM"/>
</dbReference>
<dbReference type="InterPro" id="IPR044751">
    <property type="entry name" value="Ion_transp-like_CBS"/>
</dbReference>
<sequence>MVLFRPYILEPDPYSWQNLAVLLINAEAAQVLTYILIPFLLFFSALLSGAEKAFFSLPEETLDTFRQSTRKSEHRLSILLDNPRRTLATIFFAKGLAYASVLCLVFWVAWRLTGFTPHDGGFNFLVALLLFLSLVFLAEILPKVYYAHHPLGLARALAPVINIFRIVFSPFTALFLVLETAINERFKLKTTHSPIEDLQEALDATITDESSAEEKEILQGLVTFGSISVKQIMRSRLDITAFDYNLTLPELIPLIEEWNYSRVPVYRDNIDSIEGILYVRSLLPYLDAGPDFNWQKLLHAPYFVPESKKIGDLLKDFQEMHVHLAIVVDEYGGTSGLLTLEDIIEEIVGEIKDEFDDEDEPEYTRIDENTYIFDAKTSLHSFCKITGTSYEKLEEVKGENESLAGLMLELFARIPQTGSEVMLGPYHFTIDAADSKKVITVKVHVAPDKIS</sequence>
<keyword evidence="4 10" id="KW-0812">Transmembrane</keyword>
<dbReference type="Gene3D" id="3.10.580.10">
    <property type="entry name" value="CBS-domain"/>
    <property type="match status" value="1"/>
</dbReference>
<dbReference type="PROSITE" id="PS51371">
    <property type="entry name" value="CBS"/>
    <property type="match status" value="1"/>
</dbReference>
<dbReference type="CDD" id="cd04590">
    <property type="entry name" value="CBS_pair_CorC_HlyC_assoc"/>
    <property type="match status" value="1"/>
</dbReference>
<dbReference type="InterPro" id="IPR046342">
    <property type="entry name" value="CBS_dom_sf"/>
</dbReference>
<evidence type="ECO:0000256" key="2">
    <source>
        <dbReference type="ARBA" id="ARBA00006337"/>
    </source>
</evidence>